<comment type="similarity">
    <text evidence="1">Belongs to the short-chain dehydrogenases/reductases (SDR) family.</text>
</comment>
<dbReference type="InterPro" id="IPR036291">
    <property type="entry name" value="NAD(P)-bd_dom_sf"/>
</dbReference>
<dbReference type="SUPFAM" id="SSF51735">
    <property type="entry name" value="NAD(P)-binding Rossmann-fold domains"/>
    <property type="match status" value="1"/>
</dbReference>
<sequence>MDLGLNGRQALIFGGSRGLGRACAEAIAAEGARVTIAGRTETALAAAAGEMSTRLEVPVRYVVADITTDEGRAAALAACPAPDILLNNASGWPVGDFRDWTHDDWVAGLDRMMLGPIGMIRLTVDGMMERGFGRIVNITSRSVKVAQVEMGLSNGARSGLTGFVAGLARQTIAHGVTINNILPGIFDSEAQADHIEGLVKAGEGSFEEIRARRARQNPAGRYGRPDELGSLFAWICGDKAGFMTGQNLLMDGGSYPGTF</sequence>
<evidence type="ECO:0000313" key="3">
    <source>
        <dbReference type="Proteomes" id="UP000237655"/>
    </source>
</evidence>
<dbReference type="KEGG" id="thas:C6Y53_13780"/>
<dbReference type="Pfam" id="PF13561">
    <property type="entry name" value="adh_short_C2"/>
    <property type="match status" value="1"/>
</dbReference>
<dbReference type="Gene3D" id="3.40.50.720">
    <property type="entry name" value="NAD(P)-binding Rossmann-like Domain"/>
    <property type="match status" value="1"/>
</dbReference>
<gene>
    <name evidence="2" type="ORF">C6Y53_13780</name>
</gene>
<name>A0A2S0MS71_9RHOB</name>
<dbReference type="InterPro" id="IPR050259">
    <property type="entry name" value="SDR"/>
</dbReference>
<keyword evidence="3" id="KW-1185">Reference proteome</keyword>
<accession>A0A2S0MS71</accession>
<dbReference type="RefSeq" id="WP_106472968.1">
    <property type="nucleotide sequence ID" value="NZ_CP027665.1"/>
</dbReference>
<organism evidence="2 3">
    <name type="scientific">Pukyongiella litopenaei</name>
    <dbReference type="NCBI Taxonomy" id="2605946"/>
    <lineage>
        <taxon>Bacteria</taxon>
        <taxon>Pseudomonadati</taxon>
        <taxon>Pseudomonadota</taxon>
        <taxon>Alphaproteobacteria</taxon>
        <taxon>Rhodobacterales</taxon>
        <taxon>Paracoccaceae</taxon>
        <taxon>Pukyongiella</taxon>
    </lineage>
</organism>
<dbReference type="EMBL" id="CP027665">
    <property type="protein sequence ID" value="AVO38657.1"/>
    <property type="molecule type" value="Genomic_DNA"/>
</dbReference>
<dbReference type="Proteomes" id="UP000237655">
    <property type="component" value="Chromosome"/>
</dbReference>
<dbReference type="PANTHER" id="PTHR42879:SF6">
    <property type="entry name" value="NADPH-DEPENDENT REDUCTASE BACG"/>
    <property type="match status" value="1"/>
</dbReference>
<dbReference type="PRINTS" id="PR00081">
    <property type="entry name" value="GDHRDH"/>
</dbReference>
<dbReference type="PANTHER" id="PTHR42879">
    <property type="entry name" value="3-OXOACYL-(ACYL-CARRIER-PROTEIN) REDUCTASE"/>
    <property type="match status" value="1"/>
</dbReference>
<reference evidence="3" key="1">
    <citation type="submission" date="2018-03" db="EMBL/GenBank/DDBJ databases">
        <title>Genomic analysis of the strain SH-1 isolated from shrimp intestine.</title>
        <authorList>
            <person name="Kim Y.-S."/>
            <person name="Kim S.-E."/>
            <person name="Kim K.-H."/>
        </authorList>
    </citation>
    <scope>NUCLEOTIDE SEQUENCE [LARGE SCALE GENOMIC DNA]</scope>
    <source>
        <strain evidence="3">SH-1</strain>
    </source>
</reference>
<dbReference type="AlphaFoldDB" id="A0A2S0MS71"/>
<protein>
    <submittedName>
        <fullName evidence="2">SDR family oxidoreductase</fullName>
    </submittedName>
</protein>
<proteinExistence type="inferred from homology"/>
<dbReference type="InterPro" id="IPR002347">
    <property type="entry name" value="SDR_fam"/>
</dbReference>
<evidence type="ECO:0000313" key="2">
    <source>
        <dbReference type="EMBL" id="AVO38657.1"/>
    </source>
</evidence>
<evidence type="ECO:0000256" key="1">
    <source>
        <dbReference type="ARBA" id="ARBA00006484"/>
    </source>
</evidence>